<evidence type="ECO:0000313" key="18">
    <source>
        <dbReference type="Proteomes" id="UP000324705"/>
    </source>
</evidence>
<keyword evidence="12" id="KW-0066">ATP synthesis</keyword>
<accession>A0A9R1BNR2</accession>
<keyword evidence="8" id="KW-0067">ATP-binding</keyword>
<comment type="similarity">
    <text evidence="3">Belongs to the ATPase alpha/beta chains family.</text>
</comment>
<evidence type="ECO:0000256" key="9">
    <source>
        <dbReference type="ARBA" id="ARBA00023065"/>
    </source>
</evidence>
<evidence type="ECO:0000256" key="8">
    <source>
        <dbReference type="ARBA" id="ARBA00022840"/>
    </source>
</evidence>
<dbReference type="GO" id="GO:0046933">
    <property type="term" value="F:proton-transporting ATP synthase activity, rotational mechanism"/>
    <property type="evidence" value="ECO:0007669"/>
    <property type="project" value="InterPro"/>
</dbReference>
<dbReference type="InterPro" id="IPR050053">
    <property type="entry name" value="ATPase_alpha/beta_chains"/>
</dbReference>
<dbReference type="SUPFAM" id="SSF51344">
    <property type="entry name" value="Epsilon subunit of F1F0-ATP synthase N-terminal domain"/>
    <property type="match status" value="1"/>
</dbReference>
<dbReference type="PANTHER" id="PTHR15184:SF71">
    <property type="entry name" value="ATP SYNTHASE SUBUNIT BETA, MITOCHONDRIAL"/>
    <property type="match status" value="1"/>
</dbReference>
<evidence type="ECO:0000256" key="11">
    <source>
        <dbReference type="ARBA" id="ARBA00023196"/>
    </source>
</evidence>
<evidence type="ECO:0000256" key="2">
    <source>
        <dbReference type="ARBA" id="ARBA00005712"/>
    </source>
</evidence>
<reference evidence="17 18" key="1">
    <citation type="submission" date="2017-09" db="EMBL/GenBank/DDBJ databases">
        <authorList>
            <consortium name="International Durum Wheat Genome Sequencing Consortium (IDWGSC)"/>
            <person name="Milanesi L."/>
        </authorList>
    </citation>
    <scope>NUCLEOTIDE SEQUENCE [LARGE SCALE GENOMIC DNA]</scope>
    <source>
        <strain evidence="18">cv. Svevo</strain>
    </source>
</reference>
<keyword evidence="9" id="KW-0406">Ion transport</keyword>
<dbReference type="Proteomes" id="UP000324705">
    <property type="component" value="Chromosome 7A"/>
</dbReference>
<dbReference type="CDD" id="cd12152">
    <property type="entry name" value="F1-ATPase_delta"/>
    <property type="match status" value="1"/>
</dbReference>
<evidence type="ECO:0000256" key="4">
    <source>
        <dbReference type="ARBA" id="ARBA00012473"/>
    </source>
</evidence>
<dbReference type="Pfam" id="PF02823">
    <property type="entry name" value="ATP-synt_DE_N"/>
    <property type="match status" value="1"/>
</dbReference>
<dbReference type="InterPro" id="IPR020546">
    <property type="entry name" value="ATP_synth_F1_dsu/esu_N"/>
</dbReference>
<dbReference type="EC" id="7.1.2.2" evidence="4"/>
<keyword evidence="6" id="KW-0547">Nucleotide-binding</keyword>
<dbReference type="GO" id="GO:0042776">
    <property type="term" value="P:proton motive force-driven mitochondrial ATP synthesis"/>
    <property type="evidence" value="ECO:0007669"/>
    <property type="project" value="TreeGrafter"/>
</dbReference>
<evidence type="ECO:0000259" key="15">
    <source>
        <dbReference type="Pfam" id="PF02823"/>
    </source>
</evidence>
<dbReference type="InterPro" id="IPR024034">
    <property type="entry name" value="ATPase_F1/V1_b/a_C"/>
</dbReference>
<dbReference type="InterPro" id="IPR036771">
    <property type="entry name" value="ATPsynth_dsu/esu_N"/>
</dbReference>
<dbReference type="Pfam" id="PF00401">
    <property type="entry name" value="ATP-synt_DE"/>
    <property type="match status" value="1"/>
</dbReference>
<dbReference type="InterPro" id="IPR020547">
    <property type="entry name" value="ATP_synth_F1_esu_C"/>
</dbReference>
<feature type="domain" description="ATP synthase A/B type C-terminal" evidence="16">
    <location>
        <begin position="7"/>
        <end position="68"/>
    </location>
</feature>
<dbReference type="InterPro" id="IPR055190">
    <property type="entry name" value="ATP-synt_VA_C"/>
</dbReference>
<dbReference type="Gene3D" id="1.10.1140.10">
    <property type="entry name" value="Bovine Mitochondrial F1-atpase, Atp Synthase Beta Chain, Chain D, domain 3"/>
    <property type="match status" value="1"/>
</dbReference>
<dbReference type="Gramene" id="TRITD7Av1G134660.1">
    <property type="protein sequence ID" value="TRITD7Av1G134660.1"/>
    <property type="gene ID" value="TRITD7Av1G134660"/>
</dbReference>
<dbReference type="SUPFAM" id="SSF47917">
    <property type="entry name" value="C-terminal domain of alpha and beta subunits of F1 ATP synthase"/>
    <property type="match status" value="1"/>
</dbReference>
<dbReference type="AlphaFoldDB" id="A0A9R1BNR2"/>
<evidence type="ECO:0000256" key="5">
    <source>
        <dbReference type="ARBA" id="ARBA00022448"/>
    </source>
</evidence>
<dbReference type="PANTHER" id="PTHR15184">
    <property type="entry name" value="ATP SYNTHASE"/>
    <property type="match status" value="1"/>
</dbReference>
<evidence type="ECO:0000256" key="6">
    <source>
        <dbReference type="ARBA" id="ARBA00022741"/>
    </source>
</evidence>
<dbReference type="NCBIfam" id="TIGR01216">
    <property type="entry name" value="ATP_synt_epsi"/>
    <property type="match status" value="1"/>
</dbReference>
<dbReference type="EMBL" id="LT934123">
    <property type="protein sequence ID" value="VAI75367.1"/>
    <property type="molecule type" value="Genomic_DNA"/>
</dbReference>
<comment type="subcellular location">
    <subcellularLocation>
        <location evidence="1">Membrane</location>
        <topology evidence="1">Peripheral membrane protein</topology>
    </subcellularLocation>
</comment>
<proteinExistence type="inferred from homology"/>
<keyword evidence="18" id="KW-1185">Reference proteome</keyword>
<dbReference type="GO" id="GO:0005739">
    <property type="term" value="C:mitochondrion"/>
    <property type="evidence" value="ECO:0007669"/>
    <property type="project" value="GOC"/>
</dbReference>
<evidence type="ECO:0000256" key="10">
    <source>
        <dbReference type="ARBA" id="ARBA00023136"/>
    </source>
</evidence>
<evidence type="ECO:0000256" key="12">
    <source>
        <dbReference type="ARBA" id="ARBA00023310"/>
    </source>
</evidence>
<keyword evidence="7" id="KW-0375">Hydrogen ion transport</keyword>
<feature type="domain" description="ATP synthase epsilon subunit C-terminal" evidence="14">
    <location>
        <begin position="133"/>
        <end position="173"/>
    </location>
</feature>
<gene>
    <name evidence="17" type="ORF">TRITD_7Av1G134660</name>
</gene>
<dbReference type="GO" id="GO:0009535">
    <property type="term" value="C:chloroplast thylakoid membrane"/>
    <property type="evidence" value="ECO:0007669"/>
    <property type="project" value="TreeGrafter"/>
</dbReference>
<dbReference type="GO" id="GO:0045259">
    <property type="term" value="C:proton-transporting ATP synthase complex"/>
    <property type="evidence" value="ECO:0007669"/>
    <property type="project" value="UniProtKB-KW"/>
</dbReference>
<evidence type="ECO:0000256" key="13">
    <source>
        <dbReference type="ARBA" id="ARBA00048383"/>
    </source>
</evidence>
<keyword evidence="10" id="KW-0472">Membrane</keyword>
<evidence type="ECO:0000259" key="16">
    <source>
        <dbReference type="Pfam" id="PF22919"/>
    </source>
</evidence>
<feature type="domain" description="ATP synthase F1 complex delta/epsilon subunit N-terminal" evidence="15">
    <location>
        <begin position="69"/>
        <end position="128"/>
    </location>
</feature>
<comment type="catalytic activity">
    <reaction evidence="13">
        <text>ATP + H2O + 4 H(+)(in) = ADP + phosphate + 5 H(+)(out)</text>
        <dbReference type="Rhea" id="RHEA:57720"/>
        <dbReference type="ChEBI" id="CHEBI:15377"/>
        <dbReference type="ChEBI" id="CHEBI:15378"/>
        <dbReference type="ChEBI" id="CHEBI:30616"/>
        <dbReference type="ChEBI" id="CHEBI:43474"/>
        <dbReference type="ChEBI" id="CHEBI:456216"/>
        <dbReference type="EC" id="7.1.2.2"/>
    </reaction>
</comment>
<dbReference type="Pfam" id="PF22919">
    <property type="entry name" value="ATP-synt_VA_C"/>
    <property type="match status" value="1"/>
</dbReference>
<comment type="similarity">
    <text evidence="2">Belongs to the ATPase epsilon chain family.</text>
</comment>
<evidence type="ECO:0000259" key="14">
    <source>
        <dbReference type="Pfam" id="PF00401"/>
    </source>
</evidence>
<keyword evidence="5" id="KW-0813">Transport</keyword>
<protein>
    <recommendedName>
        <fullName evidence="4">H(+)-transporting two-sector ATPase</fullName>
        <ecNumber evidence="4">7.1.2.2</ecNumber>
    </recommendedName>
</protein>
<dbReference type="InterPro" id="IPR001469">
    <property type="entry name" value="ATP_synth_F1_dsu/esu"/>
</dbReference>
<dbReference type="GO" id="GO:0005524">
    <property type="term" value="F:ATP binding"/>
    <property type="evidence" value="ECO:0007669"/>
    <property type="project" value="UniProtKB-KW"/>
</dbReference>
<sequence>MLQPRIIGNKHYETSQRVKETLQCYKELQDIIAILVLDELSEEDRLTVARARKNERFLSQPLFMAEVFTCSPGNGQIGVLPTHAPVNIAVDMGPLRIDILNDQWLVAVLWSGFARIVNNEIIIVGNDADLGSDIDPEEAQKALELAEANLSKALGAKDLVEANLALRRARIRIEE</sequence>
<evidence type="ECO:0000256" key="7">
    <source>
        <dbReference type="ARBA" id="ARBA00022781"/>
    </source>
</evidence>
<keyword evidence="11" id="KW-0139">CF(1)</keyword>
<dbReference type="HAMAP" id="MF_00530">
    <property type="entry name" value="ATP_synth_epsil_bac"/>
    <property type="match status" value="1"/>
</dbReference>
<evidence type="ECO:0000256" key="1">
    <source>
        <dbReference type="ARBA" id="ARBA00004170"/>
    </source>
</evidence>
<evidence type="ECO:0000256" key="3">
    <source>
        <dbReference type="ARBA" id="ARBA00008936"/>
    </source>
</evidence>
<name>A0A9R1BNR2_TRITD</name>
<evidence type="ECO:0000313" key="17">
    <source>
        <dbReference type="EMBL" id="VAI75367.1"/>
    </source>
</evidence>
<dbReference type="Gene3D" id="6.10.140.480">
    <property type="match status" value="1"/>
</dbReference>
<organism evidence="17 18">
    <name type="scientific">Triticum turgidum subsp. durum</name>
    <name type="common">Durum wheat</name>
    <name type="synonym">Triticum durum</name>
    <dbReference type="NCBI Taxonomy" id="4567"/>
    <lineage>
        <taxon>Eukaryota</taxon>
        <taxon>Viridiplantae</taxon>
        <taxon>Streptophyta</taxon>
        <taxon>Embryophyta</taxon>
        <taxon>Tracheophyta</taxon>
        <taxon>Spermatophyta</taxon>
        <taxon>Magnoliopsida</taxon>
        <taxon>Liliopsida</taxon>
        <taxon>Poales</taxon>
        <taxon>Poaceae</taxon>
        <taxon>BOP clade</taxon>
        <taxon>Pooideae</taxon>
        <taxon>Triticodae</taxon>
        <taxon>Triticeae</taxon>
        <taxon>Triticinae</taxon>
        <taxon>Triticum</taxon>
    </lineage>
</organism>